<feature type="chain" id="PRO_5003009844" description="Pesticin C-terminal domain-containing protein" evidence="3">
    <location>
        <begin position="32"/>
        <end position="238"/>
    </location>
</feature>
<sequence>MRRTGNLITNKLLLALAAIATLATIATTANSSSNTKACPHVCMTVKKGESKADAIKKFEKSNNCVVSGGKSCAKQDRILYVVLKTNENDSRPVALNGYVPKYKNGKAIGKSGVTIGYGVDLGQQDMATLKAWGVSKSLRDKLKPYLGKTKAAAILYLYGDGTKKHPAHPLTITTAEAKELNDGARNYIIGKLATAFDNDNTQHVDFYQLPSNTQTALADFFISMALTATRSTKSFGAP</sequence>
<gene>
    <name evidence="5" type="ordered locus">Hneap_2293</name>
</gene>
<evidence type="ECO:0000313" key="5">
    <source>
        <dbReference type="EMBL" id="ACX97103.1"/>
    </source>
</evidence>
<reference evidence="5 6" key="1">
    <citation type="submission" date="2009-10" db="EMBL/GenBank/DDBJ databases">
        <title>Complete sequence of Halothiobacillus neapolitanus c2.</title>
        <authorList>
            <consortium name="US DOE Joint Genome Institute"/>
            <person name="Lucas S."/>
            <person name="Copeland A."/>
            <person name="Lapidus A."/>
            <person name="Glavina del Rio T."/>
            <person name="Tice H."/>
            <person name="Bruce D."/>
            <person name="Goodwin L."/>
            <person name="Pitluck S."/>
            <person name="Davenport K."/>
            <person name="Brettin T."/>
            <person name="Detter J.C."/>
            <person name="Han C."/>
            <person name="Tapia R."/>
            <person name="Larimer F."/>
            <person name="Land M."/>
            <person name="Hauser L."/>
            <person name="Kyrpides N."/>
            <person name="Mikhailova N."/>
            <person name="Kerfeld C."/>
            <person name="Cannon G."/>
            <person name="Heinhort S."/>
        </authorList>
    </citation>
    <scope>NUCLEOTIDE SEQUENCE [LARGE SCALE GENOMIC DNA]</scope>
    <source>
        <strain evidence="6">ATCC 23641 / c2</strain>
    </source>
</reference>
<evidence type="ECO:0000256" key="2">
    <source>
        <dbReference type="ARBA" id="ARBA00022638"/>
    </source>
</evidence>
<dbReference type="InterPro" id="IPR023347">
    <property type="entry name" value="Lysozyme_dom_sf"/>
</dbReference>
<feature type="signal peptide" evidence="3">
    <location>
        <begin position="1"/>
        <end position="31"/>
    </location>
</feature>
<evidence type="ECO:0000256" key="3">
    <source>
        <dbReference type="SAM" id="SignalP"/>
    </source>
</evidence>
<dbReference type="Proteomes" id="UP000009102">
    <property type="component" value="Chromosome"/>
</dbReference>
<dbReference type="GO" id="GO:0042742">
    <property type="term" value="P:defense response to bacterium"/>
    <property type="evidence" value="ECO:0007669"/>
    <property type="project" value="UniProtKB-KW"/>
</dbReference>
<dbReference type="Pfam" id="PF16754">
    <property type="entry name" value="Pesticin"/>
    <property type="match status" value="1"/>
</dbReference>
<dbReference type="GO" id="GO:0003796">
    <property type="term" value="F:lysozyme activity"/>
    <property type="evidence" value="ECO:0007669"/>
    <property type="project" value="InterPro"/>
</dbReference>
<dbReference type="AlphaFoldDB" id="D0KWY3"/>
<dbReference type="GO" id="GO:0031640">
    <property type="term" value="P:killing of cells of another organism"/>
    <property type="evidence" value="ECO:0007669"/>
    <property type="project" value="UniProtKB-KW"/>
</dbReference>
<organism evidence="5 6">
    <name type="scientific">Halothiobacillus neapolitanus (strain ATCC 23641 / DSM 15147 / CIP 104769 / NCIMB 8539 / c2)</name>
    <name type="common">Thiobacillus neapolitanus</name>
    <dbReference type="NCBI Taxonomy" id="555778"/>
    <lineage>
        <taxon>Bacteria</taxon>
        <taxon>Pseudomonadati</taxon>
        <taxon>Pseudomonadota</taxon>
        <taxon>Gammaproteobacteria</taxon>
        <taxon>Chromatiales</taxon>
        <taxon>Halothiobacillaceae</taxon>
        <taxon>Halothiobacillus</taxon>
    </lineage>
</organism>
<dbReference type="Gene3D" id="1.10.530.40">
    <property type="match status" value="1"/>
</dbReference>
<dbReference type="InterPro" id="IPR031922">
    <property type="entry name" value="Pesticin_C"/>
</dbReference>
<protein>
    <recommendedName>
        <fullName evidence="4">Pesticin C-terminal domain-containing protein</fullName>
    </recommendedName>
</protein>
<feature type="domain" description="Pesticin C-terminal" evidence="4">
    <location>
        <begin position="95"/>
        <end position="220"/>
    </location>
</feature>
<dbReference type="EMBL" id="CP001801">
    <property type="protein sequence ID" value="ACX97103.1"/>
    <property type="molecule type" value="Genomic_DNA"/>
</dbReference>
<dbReference type="OrthoDB" id="8808411at2"/>
<keyword evidence="3" id="KW-0732">Signal</keyword>
<proteinExistence type="predicted"/>
<accession>D0KWY3</accession>
<keyword evidence="1" id="KW-0929">Antimicrobial</keyword>
<dbReference type="eggNOG" id="COG5276">
    <property type="taxonomic scope" value="Bacteria"/>
</dbReference>
<name>D0KWY3_HALNC</name>
<keyword evidence="6" id="KW-1185">Reference proteome</keyword>
<dbReference type="KEGG" id="hna:Hneap_2293"/>
<dbReference type="HOGENOM" id="CLU_1164596_0_0_6"/>
<evidence type="ECO:0000256" key="1">
    <source>
        <dbReference type="ARBA" id="ARBA00022529"/>
    </source>
</evidence>
<evidence type="ECO:0000313" key="6">
    <source>
        <dbReference type="Proteomes" id="UP000009102"/>
    </source>
</evidence>
<keyword evidence="2" id="KW-0081">Bacteriolytic enzyme</keyword>
<dbReference type="STRING" id="555778.Hneap_2293"/>
<evidence type="ECO:0000259" key="4">
    <source>
        <dbReference type="Pfam" id="PF16754"/>
    </source>
</evidence>